<dbReference type="GO" id="GO:0031267">
    <property type="term" value="F:small GTPase binding"/>
    <property type="evidence" value="ECO:0007669"/>
    <property type="project" value="InterPro"/>
</dbReference>
<evidence type="ECO:0000256" key="1">
    <source>
        <dbReference type="SAM" id="MobiDB-lite"/>
    </source>
</evidence>
<dbReference type="InterPro" id="IPR008936">
    <property type="entry name" value="Rho_GTPase_activation_prot"/>
</dbReference>
<feature type="domain" description="Rho-GAP" evidence="2">
    <location>
        <begin position="116"/>
        <end position="162"/>
    </location>
</feature>
<feature type="compositionally biased region" description="Polar residues" evidence="1">
    <location>
        <begin position="53"/>
        <end position="66"/>
    </location>
</feature>
<protein>
    <submittedName>
        <fullName evidence="3">10838_t:CDS:1</fullName>
    </submittedName>
</protein>
<dbReference type="EMBL" id="CAJVPJ010005233">
    <property type="protein sequence ID" value="CAG8659810.1"/>
    <property type="molecule type" value="Genomic_DNA"/>
</dbReference>
<evidence type="ECO:0000313" key="3">
    <source>
        <dbReference type="EMBL" id="CAG8659810.1"/>
    </source>
</evidence>
<dbReference type="GO" id="GO:0007264">
    <property type="term" value="P:small GTPase-mediated signal transduction"/>
    <property type="evidence" value="ECO:0007669"/>
    <property type="project" value="InterPro"/>
</dbReference>
<comment type="caution">
    <text evidence="3">The sequence shown here is derived from an EMBL/GenBank/DDBJ whole genome shotgun (WGS) entry which is preliminary data.</text>
</comment>
<dbReference type="PROSITE" id="PS50238">
    <property type="entry name" value="RHOGAP"/>
    <property type="match status" value="1"/>
</dbReference>
<dbReference type="PANTHER" id="PTHR12783">
    <property type="entry name" value="RALA BINDING PROTEIN 1 RALBP1"/>
    <property type="match status" value="1"/>
</dbReference>
<dbReference type="Proteomes" id="UP000789572">
    <property type="component" value="Unassembled WGS sequence"/>
</dbReference>
<dbReference type="PANTHER" id="PTHR12783:SF5">
    <property type="entry name" value="RALA-BINDING PROTEIN 1"/>
    <property type="match status" value="1"/>
</dbReference>
<name>A0A9N9E3X8_9GLOM</name>
<dbReference type="AlphaFoldDB" id="A0A9N9E3X8"/>
<dbReference type="OrthoDB" id="185175at2759"/>
<reference evidence="3" key="1">
    <citation type="submission" date="2021-06" db="EMBL/GenBank/DDBJ databases">
        <authorList>
            <person name="Kallberg Y."/>
            <person name="Tangrot J."/>
            <person name="Rosling A."/>
        </authorList>
    </citation>
    <scope>NUCLEOTIDE SEQUENCE</scope>
    <source>
        <strain evidence="3">IA702</strain>
    </source>
</reference>
<gene>
    <name evidence="3" type="ORF">POCULU_LOCUS10399</name>
</gene>
<dbReference type="Gene3D" id="1.10.555.10">
    <property type="entry name" value="Rho GTPase activation protein"/>
    <property type="match status" value="1"/>
</dbReference>
<sequence>MPRNESPIVVETQSSASSTPSSSLTQQSILSTSPPTQSILSSLYSSSNQSLQDFQSGTSGQSSSYLPSFRDSVPPPRRNEEGEKKDRSRVRMTFFGKSMFGNPKKEVDTSKTVFGVPLDQAIAVARIKEGYELPAVVYRCIEFLDVHNAALEEGIYRLNGLN</sequence>
<organism evidence="3 4">
    <name type="scientific">Paraglomus occultum</name>
    <dbReference type="NCBI Taxonomy" id="144539"/>
    <lineage>
        <taxon>Eukaryota</taxon>
        <taxon>Fungi</taxon>
        <taxon>Fungi incertae sedis</taxon>
        <taxon>Mucoromycota</taxon>
        <taxon>Glomeromycotina</taxon>
        <taxon>Glomeromycetes</taxon>
        <taxon>Paraglomerales</taxon>
        <taxon>Paraglomeraceae</taxon>
        <taxon>Paraglomus</taxon>
    </lineage>
</organism>
<dbReference type="InterPro" id="IPR039767">
    <property type="entry name" value="RALBP1"/>
</dbReference>
<dbReference type="SUPFAM" id="SSF48350">
    <property type="entry name" value="GTPase activation domain, GAP"/>
    <property type="match status" value="1"/>
</dbReference>
<feature type="compositionally biased region" description="Low complexity" evidence="1">
    <location>
        <begin position="12"/>
        <end position="52"/>
    </location>
</feature>
<feature type="non-terminal residue" evidence="3">
    <location>
        <position position="162"/>
    </location>
</feature>
<dbReference type="GO" id="GO:0005096">
    <property type="term" value="F:GTPase activator activity"/>
    <property type="evidence" value="ECO:0007669"/>
    <property type="project" value="InterPro"/>
</dbReference>
<feature type="region of interest" description="Disordered" evidence="1">
    <location>
        <begin position="1"/>
        <end position="88"/>
    </location>
</feature>
<feature type="compositionally biased region" description="Basic and acidic residues" evidence="1">
    <location>
        <begin position="77"/>
        <end position="86"/>
    </location>
</feature>
<dbReference type="InterPro" id="IPR000198">
    <property type="entry name" value="RhoGAP_dom"/>
</dbReference>
<proteinExistence type="predicted"/>
<evidence type="ECO:0000313" key="4">
    <source>
        <dbReference type="Proteomes" id="UP000789572"/>
    </source>
</evidence>
<evidence type="ECO:0000259" key="2">
    <source>
        <dbReference type="PROSITE" id="PS50238"/>
    </source>
</evidence>
<keyword evidence="4" id="KW-1185">Reference proteome</keyword>
<accession>A0A9N9E3X8</accession>